<gene>
    <name evidence="2" type="ORF">ENS64_06320</name>
</gene>
<evidence type="ECO:0000313" key="2">
    <source>
        <dbReference type="EMBL" id="HGT38866.1"/>
    </source>
</evidence>
<accession>A0A7C4QQE8</accession>
<feature type="domain" description="Glycosyl hydrolase family 98 putative carbohydrate-binding module" evidence="1">
    <location>
        <begin position="288"/>
        <end position="433"/>
    </location>
</feature>
<sequence>MISPAPFVPGAARPAVFPRLGGRWSSRIWTGLMAWFGILGGEALLAADVAVQVTNSAGQVGHGVLQAWTAEHLRISGTESITLPTAEIATISFPEHSVRPVEGDWLILANGDRMALSVQRIEDDQVAAQRPELAPALRLAQPLLAHWNGPLESVAAFVFNWPSAPSLRRQWLADLENVPPGEDWVQFLTGDRLSGEVRGLDGLQVAMSAPFGDTHLDRRRIRWIRLDRELTSFPPLTPPYWFVWLTDGSRLTATTLRPGPNLDVELSLPVGDPVRIAWNGLVRVQQIDARRVPLSARQPKSTTYTPYLSGARQLRVNRNVRGGPLSVRGWESAVGLGMCSAMSAAYAVEPTDREFRAAVGIDDAAEGRGSARFRIVVDGRTVWDSGEITGRMPRVECPPVSLRGARELTLQVDFGAFGDVGDYADWCDAFIVREP</sequence>
<name>A0A7C4QQE8_9PLAN</name>
<dbReference type="AlphaFoldDB" id="A0A7C4QQE8"/>
<organism evidence="2">
    <name type="scientific">Schlesneria paludicola</name>
    <dbReference type="NCBI Taxonomy" id="360056"/>
    <lineage>
        <taxon>Bacteria</taxon>
        <taxon>Pseudomonadati</taxon>
        <taxon>Planctomycetota</taxon>
        <taxon>Planctomycetia</taxon>
        <taxon>Planctomycetales</taxon>
        <taxon>Planctomycetaceae</taxon>
        <taxon>Schlesneria</taxon>
    </lineage>
</organism>
<evidence type="ECO:0000259" key="1">
    <source>
        <dbReference type="SMART" id="SM00776"/>
    </source>
</evidence>
<protein>
    <recommendedName>
        <fullName evidence="1">Glycosyl hydrolase family 98 putative carbohydrate-binding module domain-containing protein</fullName>
    </recommendedName>
</protein>
<reference evidence="2" key="1">
    <citation type="journal article" date="2020" name="mSystems">
        <title>Genome- and Community-Level Interaction Insights into Carbon Utilization and Element Cycling Functions of Hydrothermarchaeota in Hydrothermal Sediment.</title>
        <authorList>
            <person name="Zhou Z."/>
            <person name="Liu Y."/>
            <person name="Xu W."/>
            <person name="Pan J."/>
            <person name="Luo Z.H."/>
            <person name="Li M."/>
        </authorList>
    </citation>
    <scope>NUCLEOTIDE SEQUENCE [LARGE SCALE GENOMIC DNA]</scope>
    <source>
        <strain evidence="2">SpSt-508</strain>
    </source>
</reference>
<comment type="caution">
    <text evidence="2">The sequence shown here is derived from an EMBL/GenBank/DDBJ whole genome shotgun (WGS) entry which is preliminary data.</text>
</comment>
<dbReference type="InterPro" id="IPR008979">
    <property type="entry name" value="Galactose-bd-like_sf"/>
</dbReference>
<dbReference type="Gene3D" id="2.60.120.1060">
    <property type="entry name" value="NPCBM/NEW2 domain"/>
    <property type="match status" value="1"/>
</dbReference>
<dbReference type="SMART" id="SM00776">
    <property type="entry name" value="NPCBM"/>
    <property type="match status" value="1"/>
</dbReference>
<dbReference type="SUPFAM" id="SSF49785">
    <property type="entry name" value="Galactose-binding domain-like"/>
    <property type="match status" value="1"/>
</dbReference>
<dbReference type="Pfam" id="PF08305">
    <property type="entry name" value="NPCBM"/>
    <property type="match status" value="1"/>
</dbReference>
<dbReference type="InterPro" id="IPR013222">
    <property type="entry name" value="Glyco_hyd_98_carb-bd"/>
</dbReference>
<dbReference type="InterPro" id="IPR038637">
    <property type="entry name" value="NPCBM_sf"/>
</dbReference>
<dbReference type="EMBL" id="DSVQ01000012">
    <property type="protein sequence ID" value="HGT38866.1"/>
    <property type="molecule type" value="Genomic_DNA"/>
</dbReference>
<proteinExistence type="predicted"/>